<dbReference type="InterPro" id="IPR011257">
    <property type="entry name" value="DNA_glycosylase"/>
</dbReference>
<feature type="region of interest" description="Disordered" evidence="4">
    <location>
        <begin position="64"/>
        <end position="90"/>
    </location>
</feature>
<dbReference type="eggNOG" id="KOG1918">
    <property type="taxonomic scope" value="Eukaryota"/>
</dbReference>
<evidence type="ECO:0000256" key="2">
    <source>
        <dbReference type="ARBA" id="ARBA00022763"/>
    </source>
</evidence>
<organism evidence="6 7">
    <name type="scientific">Heterobasidion irregulare (strain TC 32-1)</name>
    <dbReference type="NCBI Taxonomy" id="747525"/>
    <lineage>
        <taxon>Eukaryota</taxon>
        <taxon>Fungi</taxon>
        <taxon>Dikarya</taxon>
        <taxon>Basidiomycota</taxon>
        <taxon>Agaricomycotina</taxon>
        <taxon>Agaricomycetes</taxon>
        <taxon>Russulales</taxon>
        <taxon>Bondarzewiaceae</taxon>
        <taxon>Heterobasidion</taxon>
        <taxon>Heterobasidion annosum species complex</taxon>
    </lineage>
</organism>
<protein>
    <recommendedName>
        <fullName evidence="5">HhH-GPD domain-containing protein</fullName>
    </recommendedName>
</protein>
<dbReference type="GO" id="GO:0032131">
    <property type="term" value="F:alkylated DNA binding"/>
    <property type="evidence" value="ECO:0007669"/>
    <property type="project" value="TreeGrafter"/>
</dbReference>
<keyword evidence="2" id="KW-0227">DNA damage</keyword>
<dbReference type="SUPFAM" id="SSF48150">
    <property type="entry name" value="DNA-glycosylase"/>
    <property type="match status" value="1"/>
</dbReference>
<dbReference type="EMBL" id="KI925459">
    <property type="protein sequence ID" value="ETW81080.1"/>
    <property type="molecule type" value="Genomic_DNA"/>
</dbReference>
<evidence type="ECO:0000256" key="1">
    <source>
        <dbReference type="ARBA" id="ARBA00010817"/>
    </source>
</evidence>
<feature type="compositionally biased region" description="Basic and acidic residues" evidence="4">
    <location>
        <begin position="332"/>
        <end position="348"/>
    </location>
</feature>
<dbReference type="HOGENOM" id="CLU_033011_1_0_1"/>
<evidence type="ECO:0000256" key="4">
    <source>
        <dbReference type="SAM" id="MobiDB-lite"/>
    </source>
</evidence>
<dbReference type="Proteomes" id="UP000030671">
    <property type="component" value="Unassembled WGS sequence"/>
</dbReference>
<sequence>MLRAAFLLWKNNASKLKLKLKTEFGVFKRSTFVVLPMPVTRSATRAASSATATAAVVARTPATPTAPLTKATRVTKRKASSEVTNASSKKKKEASKAAVSLASSAVAEGDSEPPSAEPVQGIPTPTSSNAVALLPAKLTFSFEEAKKHLIEADNRFADIFLRLPCRPFEKLERVEPFRTLTSSILGQQISWLAARSITHRFLRLYFPHLPEKADHPGNQVELPFPTPQQVAQTEIATLRSAGLSGRKAEYVQDLAARFADGRLSAQKVFEADDEQLYDMLIAVRGIGKWTVDMFAIFSLRRPDIMPAGDLGVQRGVLRWFLSLHNPSFRIDISPEKLPKDPDADDKQAKVKTNGRNTKAVLLQQPTQDDDGDEDVLPVLGQSAQSKGKGKGKTKSTPSLDESSLLAIPVPGHPSSTPLKGSTGSSKAPTIVGDTPLALGLPSMPAPFTPSINKALQGPQNSTDSVPRPLPDGLTAAALKTRLEGKKKIKGALLTPQEMESLTEHWKPYRSIAVYYMWALAEEK</sequence>
<proteinExistence type="inferred from homology"/>
<dbReference type="Gene3D" id="1.10.1670.40">
    <property type="match status" value="2"/>
</dbReference>
<dbReference type="RefSeq" id="XP_009547760.1">
    <property type="nucleotide sequence ID" value="XM_009549465.1"/>
</dbReference>
<dbReference type="SMART" id="SM00478">
    <property type="entry name" value="ENDO3c"/>
    <property type="match status" value="1"/>
</dbReference>
<evidence type="ECO:0000259" key="5">
    <source>
        <dbReference type="SMART" id="SM00478"/>
    </source>
</evidence>
<accession>W4K6V7</accession>
<name>W4K6V7_HETIT</name>
<evidence type="ECO:0000256" key="3">
    <source>
        <dbReference type="ARBA" id="ARBA00023204"/>
    </source>
</evidence>
<dbReference type="GO" id="GO:0006307">
    <property type="term" value="P:DNA alkylation repair"/>
    <property type="evidence" value="ECO:0007669"/>
    <property type="project" value="TreeGrafter"/>
</dbReference>
<keyword evidence="7" id="KW-1185">Reference proteome</keyword>
<dbReference type="OrthoDB" id="415889at2759"/>
<dbReference type="InParanoid" id="W4K6V7"/>
<dbReference type="PANTHER" id="PTHR43003">
    <property type="entry name" value="DNA-3-METHYLADENINE GLYCOSYLASE"/>
    <property type="match status" value="1"/>
</dbReference>
<gene>
    <name evidence="6" type="ORF">HETIRDRAFT_385790</name>
</gene>
<feature type="region of interest" description="Disordered" evidence="4">
    <location>
        <begin position="331"/>
        <end position="426"/>
    </location>
</feature>
<dbReference type="CDD" id="cd00056">
    <property type="entry name" value="ENDO3c"/>
    <property type="match status" value="1"/>
</dbReference>
<dbReference type="STRING" id="747525.W4K6V7"/>
<evidence type="ECO:0000313" key="7">
    <source>
        <dbReference type="Proteomes" id="UP000030671"/>
    </source>
</evidence>
<dbReference type="InterPro" id="IPR003265">
    <property type="entry name" value="HhH-GPD_domain"/>
</dbReference>
<dbReference type="AlphaFoldDB" id="W4K6V7"/>
<feature type="compositionally biased region" description="Polar residues" evidence="4">
    <location>
        <begin position="413"/>
        <end position="426"/>
    </location>
</feature>
<comment type="similarity">
    <text evidence="1">Belongs to the alkylbase DNA glycosidase AlkA family.</text>
</comment>
<dbReference type="GO" id="GO:0006285">
    <property type="term" value="P:base-excision repair, AP site formation"/>
    <property type="evidence" value="ECO:0007669"/>
    <property type="project" value="UniProtKB-ARBA"/>
</dbReference>
<dbReference type="GeneID" id="20672254"/>
<dbReference type="GO" id="GO:0008725">
    <property type="term" value="F:DNA-3-methyladenine glycosylase activity"/>
    <property type="evidence" value="ECO:0007669"/>
    <property type="project" value="TreeGrafter"/>
</dbReference>
<feature type="domain" description="HhH-GPD" evidence="5">
    <location>
        <begin position="185"/>
        <end position="355"/>
    </location>
</feature>
<dbReference type="GO" id="GO:0043916">
    <property type="term" value="F:DNA-7-methylguanine glycosylase activity"/>
    <property type="evidence" value="ECO:0007669"/>
    <property type="project" value="TreeGrafter"/>
</dbReference>
<dbReference type="Gene3D" id="1.10.340.30">
    <property type="entry name" value="Hypothetical protein, domain 2"/>
    <property type="match status" value="1"/>
</dbReference>
<dbReference type="GO" id="GO:0032993">
    <property type="term" value="C:protein-DNA complex"/>
    <property type="evidence" value="ECO:0007669"/>
    <property type="project" value="TreeGrafter"/>
</dbReference>
<dbReference type="KEGG" id="hir:HETIRDRAFT_385790"/>
<dbReference type="PANTHER" id="PTHR43003:SF5">
    <property type="entry name" value="DNA-3-METHYLADENINE GLYCOSYLASE"/>
    <property type="match status" value="1"/>
</dbReference>
<evidence type="ECO:0000313" key="6">
    <source>
        <dbReference type="EMBL" id="ETW81080.1"/>
    </source>
</evidence>
<dbReference type="InterPro" id="IPR051912">
    <property type="entry name" value="Alkylbase_DNA_Glycosylase/TA"/>
</dbReference>
<reference evidence="6 7" key="1">
    <citation type="journal article" date="2012" name="New Phytol.">
        <title>Insight into trade-off between wood decay and parasitism from the genome of a fungal forest pathogen.</title>
        <authorList>
            <person name="Olson A."/>
            <person name="Aerts A."/>
            <person name="Asiegbu F."/>
            <person name="Belbahri L."/>
            <person name="Bouzid O."/>
            <person name="Broberg A."/>
            <person name="Canback B."/>
            <person name="Coutinho P.M."/>
            <person name="Cullen D."/>
            <person name="Dalman K."/>
            <person name="Deflorio G."/>
            <person name="van Diepen L.T."/>
            <person name="Dunand C."/>
            <person name="Duplessis S."/>
            <person name="Durling M."/>
            <person name="Gonthier P."/>
            <person name="Grimwood J."/>
            <person name="Fossdal C.G."/>
            <person name="Hansson D."/>
            <person name="Henrissat B."/>
            <person name="Hietala A."/>
            <person name="Himmelstrand K."/>
            <person name="Hoffmeister D."/>
            <person name="Hogberg N."/>
            <person name="James T.Y."/>
            <person name="Karlsson M."/>
            <person name="Kohler A."/>
            <person name="Kues U."/>
            <person name="Lee Y.H."/>
            <person name="Lin Y.C."/>
            <person name="Lind M."/>
            <person name="Lindquist E."/>
            <person name="Lombard V."/>
            <person name="Lucas S."/>
            <person name="Lunden K."/>
            <person name="Morin E."/>
            <person name="Murat C."/>
            <person name="Park J."/>
            <person name="Raffaello T."/>
            <person name="Rouze P."/>
            <person name="Salamov A."/>
            <person name="Schmutz J."/>
            <person name="Solheim H."/>
            <person name="Stahlberg J."/>
            <person name="Velez H."/>
            <person name="de Vries R.P."/>
            <person name="Wiebenga A."/>
            <person name="Woodward S."/>
            <person name="Yakovlev I."/>
            <person name="Garbelotto M."/>
            <person name="Martin F."/>
            <person name="Grigoriev I.V."/>
            <person name="Stenlid J."/>
        </authorList>
    </citation>
    <scope>NUCLEOTIDE SEQUENCE [LARGE SCALE GENOMIC DNA]</scope>
    <source>
        <strain evidence="6 7">TC 32-1</strain>
    </source>
</reference>
<dbReference type="GO" id="GO:0005634">
    <property type="term" value="C:nucleus"/>
    <property type="evidence" value="ECO:0007669"/>
    <property type="project" value="TreeGrafter"/>
</dbReference>
<keyword evidence="3" id="KW-0234">DNA repair</keyword>
<dbReference type="Pfam" id="PF00730">
    <property type="entry name" value="HhH-GPD"/>
    <property type="match status" value="1"/>
</dbReference>
<dbReference type="FunFam" id="1.10.340.30:FF:000004">
    <property type="entry name" value="DNA-3-methyladenine glycosylase II"/>
    <property type="match status" value="1"/>
</dbReference>